<evidence type="ECO:0000259" key="1">
    <source>
        <dbReference type="PROSITE" id="PS00028"/>
    </source>
</evidence>
<evidence type="ECO:0000313" key="2">
    <source>
        <dbReference type="EMBL" id="PVI07714.1"/>
    </source>
</evidence>
<dbReference type="EMBL" id="KZ805303">
    <property type="protein sequence ID" value="PVI07714.1"/>
    <property type="molecule type" value="Genomic_DNA"/>
</dbReference>
<reference evidence="2 3" key="1">
    <citation type="journal article" date="2018" name="Sci. Rep.">
        <title>Comparative genomics provides insights into the lifestyle and reveals functional heterogeneity of dark septate endophytic fungi.</title>
        <authorList>
            <person name="Knapp D.G."/>
            <person name="Nemeth J.B."/>
            <person name="Barry K."/>
            <person name="Hainaut M."/>
            <person name="Henrissat B."/>
            <person name="Johnson J."/>
            <person name="Kuo A."/>
            <person name="Lim J.H.P."/>
            <person name="Lipzen A."/>
            <person name="Nolan M."/>
            <person name="Ohm R.A."/>
            <person name="Tamas L."/>
            <person name="Grigoriev I.V."/>
            <person name="Spatafora J.W."/>
            <person name="Nagy L.G."/>
            <person name="Kovacs G.M."/>
        </authorList>
    </citation>
    <scope>NUCLEOTIDE SEQUENCE [LARGE SCALE GENOMIC DNA]</scope>
    <source>
        <strain evidence="2 3">DSE2036</strain>
    </source>
</reference>
<feature type="domain" description="C2H2-type" evidence="1">
    <location>
        <begin position="264"/>
        <end position="287"/>
    </location>
</feature>
<name>A0A2V1EDG9_9PLEO</name>
<keyword evidence="3" id="KW-1185">Reference proteome</keyword>
<dbReference type="SUPFAM" id="SSF81383">
    <property type="entry name" value="F-box domain"/>
    <property type="match status" value="1"/>
</dbReference>
<sequence length="382" mass="44573">MHRYAVCNLLTTLSYPPWTKGLDRVVYITRSGEEQFPFHAYVHPDDTCTDKSHHSATFWSFSRLPEEIQLHVLAICPASILFQLMHTCSKLRTEASKQFWAKADAYFPVEAHWLINKAYPGDSVWNMTFLAQVHSVEVDYSLVLNDRICMRQQDERVEIQSNLVDIFWASLQNRVPNVKRVIPNYNKGNTGREYGLDRIPLALRLLIEASPHGIESSVLFLERKQTSHPTTWRTATWRRCLLRRTEQALDRHHFDMGRNEPFSCPVASCTAYFSKSGQWTIHAAEEHYQEWKRLLESLPSSSVGAGLRERNQALDRKTREVQEQYKEMKDAWKTGDEARRGEIQRSWIEQLDNDAAWETEKKGTSELWNQFMEDVHTEHSST</sequence>
<dbReference type="Proteomes" id="UP000244855">
    <property type="component" value="Unassembled WGS sequence"/>
</dbReference>
<protein>
    <recommendedName>
        <fullName evidence="1">C2H2-type domain-containing protein</fullName>
    </recommendedName>
</protein>
<proteinExistence type="predicted"/>
<accession>A0A2V1EDG9</accession>
<dbReference type="InterPro" id="IPR036047">
    <property type="entry name" value="F-box-like_dom_sf"/>
</dbReference>
<gene>
    <name evidence="2" type="ORF">DM02DRAFT_700709</name>
</gene>
<organism evidence="2 3">
    <name type="scientific">Periconia macrospinosa</name>
    <dbReference type="NCBI Taxonomy" id="97972"/>
    <lineage>
        <taxon>Eukaryota</taxon>
        <taxon>Fungi</taxon>
        <taxon>Dikarya</taxon>
        <taxon>Ascomycota</taxon>
        <taxon>Pezizomycotina</taxon>
        <taxon>Dothideomycetes</taxon>
        <taxon>Pleosporomycetidae</taxon>
        <taxon>Pleosporales</taxon>
        <taxon>Massarineae</taxon>
        <taxon>Periconiaceae</taxon>
        <taxon>Periconia</taxon>
    </lineage>
</organism>
<dbReference type="OrthoDB" id="5397557at2759"/>
<evidence type="ECO:0000313" key="3">
    <source>
        <dbReference type="Proteomes" id="UP000244855"/>
    </source>
</evidence>
<dbReference type="PROSITE" id="PS00028">
    <property type="entry name" value="ZINC_FINGER_C2H2_1"/>
    <property type="match status" value="1"/>
</dbReference>
<dbReference type="AlphaFoldDB" id="A0A2V1EDG9"/>
<dbReference type="InterPro" id="IPR013087">
    <property type="entry name" value="Znf_C2H2_type"/>
</dbReference>